<accession>A0ABZ1BKH5</accession>
<feature type="domain" description="DHHA1" evidence="2">
    <location>
        <begin position="242"/>
        <end position="329"/>
    </location>
</feature>
<evidence type="ECO:0000259" key="1">
    <source>
        <dbReference type="Pfam" id="PF01368"/>
    </source>
</evidence>
<dbReference type="InterPro" id="IPR001667">
    <property type="entry name" value="DDH_dom"/>
</dbReference>
<dbReference type="InterPro" id="IPR038763">
    <property type="entry name" value="DHH_sf"/>
</dbReference>
<evidence type="ECO:0000313" key="3">
    <source>
        <dbReference type="EMBL" id="WRP13298.1"/>
    </source>
</evidence>
<evidence type="ECO:0000259" key="2">
    <source>
        <dbReference type="Pfam" id="PF02272"/>
    </source>
</evidence>
<name>A0ABZ1BKH5_9FIRM</name>
<dbReference type="Gene3D" id="3.90.1640.10">
    <property type="entry name" value="inorganic pyrophosphatase (n-terminal core)"/>
    <property type="match status" value="1"/>
</dbReference>
<dbReference type="InterPro" id="IPR003156">
    <property type="entry name" value="DHHA1_dom"/>
</dbReference>
<dbReference type="InterPro" id="IPR051319">
    <property type="entry name" value="Oligoribo/pAp-PDE_c-di-AMP_PDE"/>
</dbReference>
<dbReference type="Pfam" id="PF01368">
    <property type="entry name" value="DHH"/>
    <property type="match status" value="1"/>
</dbReference>
<dbReference type="Proteomes" id="UP001333102">
    <property type="component" value="Chromosome"/>
</dbReference>
<dbReference type="PANTHER" id="PTHR47618:SF1">
    <property type="entry name" value="BIFUNCTIONAL OLIGORIBONUCLEASE AND PAP PHOSPHATASE NRNA"/>
    <property type="match status" value="1"/>
</dbReference>
<dbReference type="PANTHER" id="PTHR47618">
    <property type="entry name" value="BIFUNCTIONAL OLIGORIBONUCLEASE AND PAP PHOSPHATASE NRNA"/>
    <property type="match status" value="1"/>
</dbReference>
<feature type="domain" description="DDH" evidence="1">
    <location>
        <begin position="24"/>
        <end position="166"/>
    </location>
</feature>
<dbReference type="SUPFAM" id="SSF64182">
    <property type="entry name" value="DHH phosphoesterases"/>
    <property type="match status" value="1"/>
</dbReference>
<dbReference type="Gene3D" id="3.10.310.30">
    <property type="match status" value="1"/>
</dbReference>
<protein>
    <submittedName>
        <fullName evidence="3">Bifunctional oligoribonuclease/PAP phosphatase NrnA</fullName>
        <ecNumber evidence="3">3.1.3.7</ecNumber>
    </submittedName>
</protein>
<gene>
    <name evidence="3" type="ORF">VLY81_07490</name>
</gene>
<reference evidence="4" key="1">
    <citation type="submission" date="2023-12" db="EMBL/GenBank/DDBJ databases">
        <title>Novel isolates from deep terrestrial aquifers shed light on the physiology and ecology of the class Limnochordia.</title>
        <authorList>
            <person name="Karnachuk O.V."/>
            <person name="Lukina A.P."/>
            <person name="Avakyan M.R."/>
            <person name="Kadnikov V."/>
            <person name="Begmatov S."/>
            <person name="Beletsky A.V."/>
            <person name="Mardanov A.V."/>
            <person name="Ravin N.V."/>
        </authorList>
    </citation>
    <scope>NUCLEOTIDE SEQUENCE [LARGE SCALE GENOMIC DNA]</scope>
    <source>
        <strain evidence="4">LN</strain>
    </source>
</reference>
<organism evidence="3 4">
    <name type="scientific">Geochorda subterranea</name>
    <dbReference type="NCBI Taxonomy" id="3109564"/>
    <lineage>
        <taxon>Bacteria</taxon>
        <taxon>Bacillati</taxon>
        <taxon>Bacillota</taxon>
        <taxon>Limnochordia</taxon>
        <taxon>Limnochordales</taxon>
        <taxon>Geochordaceae</taxon>
        <taxon>Geochorda</taxon>
    </lineage>
</organism>
<keyword evidence="4" id="KW-1185">Reference proteome</keyword>
<sequence>MSLAWPEVERRLGPLVEALRGADRIAVLGHVNPDLDSIGSVLALHLALAAAGKTSWPVTPDPGSPYWAFLPGHDRLVVGAPEWLRPDAVAVLDTEIAPERLGQAWALVERAALRLNLDHHDTNRGGADAALVEPAAAATGELVFYLVRALGVPVTPEIAACLYAAILTDTGSFRYANTTARTLALASALVATGVEPHEMATRIYDTRSWAYMKLLGRLLSRLERTEDGKVAWMWVRHEDAVEAGLLASEVEGLAQYPRMVEGVEVALLFKETEPGVVRVSLRSQRFVDVAAIARAFGGGGHVRAAGCTLTGSLEQAIERLVQACRQAVQREVMAGEGAGTSCGTGEE</sequence>
<dbReference type="GO" id="GO:0008441">
    <property type="term" value="F:3'(2'),5'-bisphosphate nucleotidase activity"/>
    <property type="evidence" value="ECO:0007669"/>
    <property type="project" value="UniProtKB-EC"/>
</dbReference>
<proteinExistence type="predicted"/>
<dbReference type="EMBL" id="CP141614">
    <property type="protein sequence ID" value="WRP13298.1"/>
    <property type="molecule type" value="Genomic_DNA"/>
</dbReference>
<dbReference type="EC" id="3.1.3.7" evidence="3"/>
<keyword evidence="3" id="KW-0378">Hydrolase</keyword>
<evidence type="ECO:0000313" key="4">
    <source>
        <dbReference type="Proteomes" id="UP001333102"/>
    </source>
</evidence>
<dbReference type="Pfam" id="PF02272">
    <property type="entry name" value="DHHA1"/>
    <property type="match status" value="1"/>
</dbReference>
<dbReference type="RefSeq" id="WP_324667543.1">
    <property type="nucleotide sequence ID" value="NZ_CP141614.1"/>
</dbReference>